<dbReference type="Proteomes" id="UP000002762">
    <property type="component" value="Unassembled WGS sequence"/>
</dbReference>
<dbReference type="EMBL" id="JH725196">
    <property type="protein sequence ID" value="EJP61877.1"/>
    <property type="molecule type" value="Genomic_DNA"/>
</dbReference>
<sequence>MLEVTSSCFAPLISSTLLSFGGNLYTPGCFAIQKKTSLLCTPYRCPATQSTPIASMLSAIPELACRMRSLAQSHGHDVRPEVLTRRQVFITFSDAKSNAPPRVTDKAAAWKRVQRGFACLTRFYRPLCPRRMSFLSSDRSLQRDPETAQPPLNVARRWGLQFRFACSSQTICRVAAIEKRPSSASAREWTPKLCIWFRCITAIRPRKVPRIHYELVSAALPWSVSTDSEELSKKTSHRTSHVAMSMSFRLTSSMQRPSSQAYEVL</sequence>
<protein>
    <submittedName>
        <fullName evidence="1">Uncharacterized protein</fullName>
    </submittedName>
</protein>
<dbReference type="InParanoid" id="J4UGD1"/>
<gene>
    <name evidence="1" type="ORF">BBA_09214</name>
</gene>
<evidence type="ECO:0000313" key="1">
    <source>
        <dbReference type="EMBL" id="EJP61877.1"/>
    </source>
</evidence>
<dbReference type="HOGENOM" id="CLU_1049667_0_0_1"/>
<proteinExistence type="predicted"/>
<accession>J4UGD1</accession>
<name>J4UGD1_BEAB2</name>
<dbReference type="GeneID" id="19892226"/>
<organism evidence="1 2">
    <name type="scientific">Beauveria bassiana (strain ARSEF 2860)</name>
    <name type="common">White muscardine disease fungus</name>
    <name type="synonym">Tritirachium shiotae</name>
    <dbReference type="NCBI Taxonomy" id="655819"/>
    <lineage>
        <taxon>Eukaryota</taxon>
        <taxon>Fungi</taxon>
        <taxon>Dikarya</taxon>
        <taxon>Ascomycota</taxon>
        <taxon>Pezizomycotina</taxon>
        <taxon>Sordariomycetes</taxon>
        <taxon>Hypocreomycetidae</taxon>
        <taxon>Hypocreales</taxon>
        <taxon>Cordycipitaceae</taxon>
        <taxon>Beauveria</taxon>
    </lineage>
</organism>
<reference evidence="1 2" key="1">
    <citation type="journal article" date="2012" name="Sci. Rep.">
        <title>Genomic perspectives on the evolution of fungal entomopathogenicity in Beauveria bassiana.</title>
        <authorList>
            <person name="Xiao G."/>
            <person name="Ying S.H."/>
            <person name="Zheng P."/>
            <person name="Wang Z.L."/>
            <person name="Zhang S."/>
            <person name="Xie X.Q."/>
            <person name="Shang Y."/>
            <person name="St Leger R.J."/>
            <person name="Zhao G.P."/>
            <person name="Wang C."/>
            <person name="Feng M.G."/>
        </authorList>
    </citation>
    <scope>NUCLEOTIDE SEQUENCE [LARGE SCALE GENOMIC DNA]</scope>
    <source>
        <strain evidence="1 2">ARSEF 2860</strain>
    </source>
</reference>
<dbReference type="AlphaFoldDB" id="J4UGD1"/>
<dbReference type="RefSeq" id="XP_008602533.1">
    <property type="nucleotide sequence ID" value="XM_008604311.1"/>
</dbReference>
<evidence type="ECO:0000313" key="2">
    <source>
        <dbReference type="Proteomes" id="UP000002762"/>
    </source>
</evidence>
<keyword evidence="2" id="KW-1185">Reference proteome</keyword>